<dbReference type="InterPro" id="IPR050154">
    <property type="entry name" value="UbiB_kinase"/>
</dbReference>
<organism evidence="2 3">
    <name type="scientific">Vigna mungo</name>
    <name type="common">Black gram</name>
    <name type="synonym">Phaseolus mungo</name>
    <dbReference type="NCBI Taxonomy" id="3915"/>
    <lineage>
        <taxon>Eukaryota</taxon>
        <taxon>Viridiplantae</taxon>
        <taxon>Streptophyta</taxon>
        <taxon>Embryophyta</taxon>
        <taxon>Tracheophyta</taxon>
        <taxon>Spermatophyta</taxon>
        <taxon>Magnoliopsida</taxon>
        <taxon>eudicotyledons</taxon>
        <taxon>Gunneridae</taxon>
        <taxon>Pentapetalae</taxon>
        <taxon>rosids</taxon>
        <taxon>fabids</taxon>
        <taxon>Fabales</taxon>
        <taxon>Fabaceae</taxon>
        <taxon>Papilionoideae</taxon>
        <taxon>50 kb inversion clade</taxon>
        <taxon>NPAAA clade</taxon>
        <taxon>indigoferoid/millettioid clade</taxon>
        <taxon>Phaseoleae</taxon>
        <taxon>Vigna</taxon>
    </lineage>
</organism>
<dbReference type="Proteomes" id="UP001374535">
    <property type="component" value="Chromosome 6"/>
</dbReference>
<sequence>MTYPTRTMATVAQPCPSWTSGSVPLSKRLTRRRFSGRINTLTRLTPQAALVQAPPSPSAPRDNSSIQVLTLSRANDLQAEARAMARAANASVYNPQLIASMYGSQPVKVVRRTLQIVVALGSFGLKLLLDQRNGVLDKNRRVRASELKNIFTELGPTFVKLGQGLSTRPDICPSEYLEELSELQVLCSLPFDSF</sequence>
<gene>
    <name evidence="2" type="ORF">V8G54_020059</name>
</gene>
<evidence type="ECO:0000313" key="3">
    <source>
        <dbReference type="Proteomes" id="UP001374535"/>
    </source>
</evidence>
<keyword evidence="3" id="KW-1185">Reference proteome</keyword>
<dbReference type="AlphaFoldDB" id="A0AAQ3NET6"/>
<evidence type="ECO:0000313" key="2">
    <source>
        <dbReference type="EMBL" id="WVZ06713.1"/>
    </source>
</evidence>
<protein>
    <recommendedName>
        <fullName evidence="4">ABC1 atypical kinase-like domain-containing protein</fullName>
    </recommendedName>
</protein>
<name>A0AAQ3NET6_VIGMU</name>
<dbReference type="PANTHER" id="PTHR10566:SF120">
    <property type="entry name" value="PROTEIN ACTIVITY OF BC1 COMPLEX KINASE 3, CHLOROPLASTIC"/>
    <property type="match status" value="1"/>
</dbReference>
<evidence type="ECO:0008006" key="4">
    <source>
        <dbReference type="Google" id="ProtNLM"/>
    </source>
</evidence>
<dbReference type="EMBL" id="CP144695">
    <property type="protein sequence ID" value="WVZ06713.1"/>
    <property type="molecule type" value="Genomic_DNA"/>
</dbReference>
<reference evidence="2 3" key="1">
    <citation type="journal article" date="2023" name="Life. Sci Alliance">
        <title>Evolutionary insights into 3D genome organization and epigenetic landscape of Vigna mungo.</title>
        <authorList>
            <person name="Junaid A."/>
            <person name="Singh B."/>
            <person name="Bhatia S."/>
        </authorList>
    </citation>
    <scope>NUCLEOTIDE SEQUENCE [LARGE SCALE GENOMIC DNA]</scope>
    <source>
        <strain evidence="2">Urdbean</strain>
    </source>
</reference>
<dbReference type="PANTHER" id="PTHR10566">
    <property type="entry name" value="CHAPERONE-ACTIVITY OF BC1 COMPLEX CABC1 -RELATED"/>
    <property type="match status" value="1"/>
</dbReference>
<evidence type="ECO:0000256" key="1">
    <source>
        <dbReference type="ARBA" id="ARBA00009670"/>
    </source>
</evidence>
<comment type="similarity">
    <text evidence="1">Belongs to the protein kinase superfamily. ADCK protein kinase family.</text>
</comment>
<accession>A0AAQ3NET6</accession>
<proteinExistence type="inferred from homology"/>